<dbReference type="EMBL" id="RXNR01000111">
    <property type="protein sequence ID" value="RTQ86779.1"/>
    <property type="molecule type" value="Genomic_DNA"/>
</dbReference>
<dbReference type="SUPFAM" id="SSF53335">
    <property type="entry name" value="S-adenosyl-L-methionine-dependent methyltransferases"/>
    <property type="match status" value="1"/>
</dbReference>
<evidence type="ECO:0000313" key="3">
    <source>
        <dbReference type="Proteomes" id="UP000276349"/>
    </source>
</evidence>
<organism evidence="2 3">
    <name type="scientific">Lysinibacillus telephonicus</name>
    <dbReference type="NCBI Taxonomy" id="1714840"/>
    <lineage>
        <taxon>Bacteria</taxon>
        <taxon>Bacillati</taxon>
        <taxon>Bacillota</taxon>
        <taxon>Bacilli</taxon>
        <taxon>Bacillales</taxon>
        <taxon>Bacillaceae</taxon>
        <taxon>Lysinibacillus</taxon>
    </lineage>
</organism>
<dbReference type="InterPro" id="IPR013216">
    <property type="entry name" value="Methyltransf_11"/>
</dbReference>
<reference evidence="2 3" key="1">
    <citation type="submission" date="2018-12" db="EMBL/GenBank/DDBJ databases">
        <authorList>
            <person name="Yu L."/>
        </authorList>
    </citation>
    <scope>NUCLEOTIDE SEQUENCE [LARGE SCALE GENOMIC DNA]</scope>
    <source>
        <strain evidence="2 3">S5H2222</strain>
    </source>
</reference>
<dbReference type="Pfam" id="PF08241">
    <property type="entry name" value="Methyltransf_11"/>
    <property type="match status" value="1"/>
</dbReference>
<dbReference type="RefSeq" id="WP_126296287.1">
    <property type="nucleotide sequence ID" value="NZ_RXNR01000111.1"/>
</dbReference>
<dbReference type="CDD" id="cd02440">
    <property type="entry name" value="AdoMet_MTases"/>
    <property type="match status" value="1"/>
</dbReference>
<dbReference type="AlphaFoldDB" id="A0A431UCZ8"/>
<accession>A0A431UCZ8</accession>
<keyword evidence="2" id="KW-0808">Transferase</keyword>
<protein>
    <submittedName>
        <fullName evidence="2">Methyltransferase domain-containing protein</fullName>
    </submittedName>
</protein>
<proteinExistence type="predicted"/>
<dbReference type="OrthoDB" id="9760689at2"/>
<sequence length="256" mass="28944">MNTTKKDSWNAKLYDERHSFVSKYGSDVIELLSPQPGERILDLGCGTGDIAKKLFDIGVHVIGTDKSENMIEQAKAKYPEVTFLVKDAISLDYDNVFNAVFSNATLHWVQPPEKAIAGIYNSLIHGGRFVAEFGGKGNVQVITNEVIKQIKACGIEYHEENYPWYYPSIGEYSTLMESVGFRVVYASHFNRPTPLEGTDGLKNWINMFGNSLFDGVNQDRKDFIIANVENALKPILFKDGRWEADYKRIRFVGVKE</sequence>
<comment type="caution">
    <text evidence="2">The sequence shown here is derived from an EMBL/GenBank/DDBJ whole genome shotgun (WGS) entry which is preliminary data.</text>
</comment>
<dbReference type="PANTHER" id="PTHR43861:SF1">
    <property type="entry name" value="TRANS-ACONITATE 2-METHYLTRANSFERASE"/>
    <property type="match status" value="1"/>
</dbReference>
<evidence type="ECO:0000259" key="1">
    <source>
        <dbReference type="Pfam" id="PF08241"/>
    </source>
</evidence>
<dbReference type="Gene3D" id="3.40.50.150">
    <property type="entry name" value="Vaccinia Virus protein VP39"/>
    <property type="match status" value="1"/>
</dbReference>
<dbReference type="GO" id="GO:0008757">
    <property type="term" value="F:S-adenosylmethionine-dependent methyltransferase activity"/>
    <property type="evidence" value="ECO:0007669"/>
    <property type="project" value="InterPro"/>
</dbReference>
<feature type="domain" description="Methyltransferase type 11" evidence="1">
    <location>
        <begin position="41"/>
        <end position="130"/>
    </location>
</feature>
<keyword evidence="2" id="KW-0489">Methyltransferase</keyword>
<dbReference type="Proteomes" id="UP000276349">
    <property type="component" value="Unassembled WGS sequence"/>
</dbReference>
<dbReference type="InterPro" id="IPR029063">
    <property type="entry name" value="SAM-dependent_MTases_sf"/>
</dbReference>
<gene>
    <name evidence="2" type="ORF">EKG35_19840</name>
</gene>
<name>A0A431UCZ8_9BACI</name>
<dbReference type="GO" id="GO:0032259">
    <property type="term" value="P:methylation"/>
    <property type="evidence" value="ECO:0007669"/>
    <property type="project" value="UniProtKB-KW"/>
</dbReference>
<dbReference type="PANTHER" id="PTHR43861">
    <property type="entry name" value="TRANS-ACONITATE 2-METHYLTRANSFERASE-RELATED"/>
    <property type="match status" value="1"/>
</dbReference>
<keyword evidence="3" id="KW-1185">Reference proteome</keyword>
<evidence type="ECO:0000313" key="2">
    <source>
        <dbReference type="EMBL" id="RTQ86779.1"/>
    </source>
</evidence>